<dbReference type="EMBL" id="FSRG01000006">
    <property type="protein sequence ID" value="SIO29039.1"/>
    <property type="molecule type" value="Genomic_DNA"/>
</dbReference>
<organism evidence="3 4">
    <name type="scientific">Halodesulfovibrio marinisediminis DSM 17456</name>
    <dbReference type="NCBI Taxonomy" id="1121457"/>
    <lineage>
        <taxon>Bacteria</taxon>
        <taxon>Pseudomonadati</taxon>
        <taxon>Thermodesulfobacteriota</taxon>
        <taxon>Desulfovibrionia</taxon>
        <taxon>Desulfovibrionales</taxon>
        <taxon>Desulfovibrionaceae</taxon>
        <taxon>Halodesulfovibrio</taxon>
    </lineage>
</organism>
<keyword evidence="1" id="KW-0500">Molybdenum</keyword>
<evidence type="ECO:0000256" key="1">
    <source>
        <dbReference type="RuleBase" id="RU365090"/>
    </source>
</evidence>
<dbReference type="Gene3D" id="3.40.980.10">
    <property type="entry name" value="MoaB/Mog-like domain"/>
    <property type="match status" value="1"/>
</dbReference>
<keyword evidence="1" id="KW-0479">Metal-binding</keyword>
<gene>
    <name evidence="3" type="ORF">SAMN02745161_2573</name>
</gene>
<dbReference type="GO" id="GO:0006777">
    <property type="term" value="P:Mo-molybdopterin cofactor biosynthetic process"/>
    <property type="evidence" value="ECO:0007669"/>
    <property type="project" value="UniProtKB-UniRule"/>
</dbReference>
<dbReference type="InterPro" id="IPR038987">
    <property type="entry name" value="MoeA-like"/>
</dbReference>
<dbReference type="EC" id="2.10.1.1" evidence="1"/>
<dbReference type="PANTHER" id="PTHR10192:SF28">
    <property type="entry name" value="MOLYBDOPTERIN MOLYBDENUMTRANSFERASE"/>
    <property type="match status" value="1"/>
</dbReference>
<feature type="domain" description="MoaB/Mog" evidence="2">
    <location>
        <begin position="174"/>
        <end position="306"/>
    </location>
</feature>
<evidence type="ECO:0000313" key="3">
    <source>
        <dbReference type="EMBL" id="SIO29039.1"/>
    </source>
</evidence>
<dbReference type="RefSeq" id="WP_074217342.1">
    <property type="nucleotide sequence ID" value="NZ_FSRG01000006.1"/>
</dbReference>
<evidence type="ECO:0000313" key="4">
    <source>
        <dbReference type="Proteomes" id="UP000184694"/>
    </source>
</evidence>
<dbReference type="GO" id="GO:0005829">
    <property type="term" value="C:cytosol"/>
    <property type="evidence" value="ECO:0007669"/>
    <property type="project" value="TreeGrafter"/>
</dbReference>
<reference evidence="4" key="1">
    <citation type="submission" date="2016-11" db="EMBL/GenBank/DDBJ databases">
        <authorList>
            <person name="Varghese N."/>
            <person name="Submissions S."/>
        </authorList>
    </citation>
    <scope>NUCLEOTIDE SEQUENCE [LARGE SCALE GENOMIC DNA]</scope>
    <source>
        <strain evidence="4">DSM 17456</strain>
    </source>
</reference>
<name>A0A1N6IAN7_9BACT</name>
<dbReference type="InterPro" id="IPR001453">
    <property type="entry name" value="MoaB/Mog_dom"/>
</dbReference>
<dbReference type="AlphaFoldDB" id="A0A1N6IAN7"/>
<dbReference type="Proteomes" id="UP000184694">
    <property type="component" value="Unassembled WGS sequence"/>
</dbReference>
<sequence>MKTIHVTKAVGTVLCHDITRIVPDESKGAAFRRGHVITEEDIPALLDIGKEHLYVFDPEDGYIHEDDAASRIAHSAAGTGIKLTAPVEGKITFRAAYDGLVDIDTNLLLELNSLPDVVFSTIHTNQLVKKGRGIAGTRVIPLVVQDELIKKAEAILETQKPLIQIRPLAPRKVGLIITGSEVYNGRIEDKFGPVIHEKFKEYGSTIIGQRLVSDSQEMTVKAIHDFVQEGADFIVLTGGMSVDPDDQTPASIRASGAEVTTYGAPTFPGAMFMLAHLGDIPVIGLPGCVMYYKASIFDLIVPRILAGLNVTRDDIVALSHGGYCEACPECRYPVCGFGKGA</sequence>
<comment type="function">
    <text evidence="1">Catalyzes the insertion of molybdate into adenylated molybdopterin with the concomitant release of AMP.</text>
</comment>
<comment type="catalytic activity">
    <reaction evidence="1">
        <text>adenylyl-molybdopterin + molybdate = Mo-molybdopterin + AMP + H(+)</text>
        <dbReference type="Rhea" id="RHEA:35047"/>
        <dbReference type="ChEBI" id="CHEBI:15378"/>
        <dbReference type="ChEBI" id="CHEBI:36264"/>
        <dbReference type="ChEBI" id="CHEBI:62727"/>
        <dbReference type="ChEBI" id="CHEBI:71302"/>
        <dbReference type="ChEBI" id="CHEBI:456215"/>
    </reaction>
</comment>
<evidence type="ECO:0000259" key="2">
    <source>
        <dbReference type="SMART" id="SM00852"/>
    </source>
</evidence>
<keyword evidence="4" id="KW-1185">Reference proteome</keyword>
<dbReference type="SMART" id="SM00852">
    <property type="entry name" value="MoCF_biosynth"/>
    <property type="match status" value="1"/>
</dbReference>
<keyword evidence="1" id="KW-0808">Transferase</keyword>
<dbReference type="InterPro" id="IPR036425">
    <property type="entry name" value="MoaB/Mog-like_dom_sf"/>
</dbReference>
<comment type="pathway">
    <text evidence="1">Cofactor biosynthesis; molybdopterin biosynthesis.</text>
</comment>
<proteinExistence type="inferred from homology"/>
<dbReference type="SUPFAM" id="SSF53218">
    <property type="entry name" value="Molybdenum cofactor biosynthesis proteins"/>
    <property type="match status" value="1"/>
</dbReference>
<protein>
    <recommendedName>
        <fullName evidence="1">Molybdopterin molybdenumtransferase</fullName>
        <ecNumber evidence="1">2.10.1.1</ecNumber>
    </recommendedName>
</protein>
<dbReference type="GO" id="GO:0046872">
    <property type="term" value="F:metal ion binding"/>
    <property type="evidence" value="ECO:0007669"/>
    <property type="project" value="UniProtKB-UniRule"/>
</dbReference>
<accession>A0A1N6IAN7</accession>
<comment type="cofactor">
    <cofactor evidence="1">
        <name>Mg(2+)</name>
        <dbReference type="ChEBI" id="CHEBI:18420"/>
    </cofactor>
</comment>
<dbReference type="Pfam" id="PF00994">
    <property type="entry name" value="MoCF_biosynth"/>
    <property type="match status" value="1"/>
</dbReference>
<keyword evidence="1" id="KW-0501">Molybdenum cofactor biosynthesis</keyword>
<dbReference type="OrthoDB" id="9767940at2"/>
<dbReference type="PANTHER" id="PTHR10192">
    <property type="entry name" value="MOLYBDOPTERIN BIOSYNTHESIS PROTEIN"/>
    <property type="match status" value="1"/>
</dbReference>
<keyword evidence="1" id="KW-0460">Magnesium</keyword>
<dbReference type="STRING" id="1121457.SAMN02745161_2573"/>
<comment type="similarity">
    <text evidence="1">Belongs to the MoeA family.</text>
</comment>
<dbReference type="UniPathway" id="UPA00344"/>
<dbReference type="GO" id="GO:0061599">
    <property type="term" value="F:molybdopterin molybdotransferase activity"/>
    <property type="evidence" value="ECO:0007669"/>
    <property type="project" value="UniProtKB-UniRule"/>
</dbReference>
<dbReference type="CDD" id="cd03522">
    <property type="entry name" value="MoeA_like"/>
    <property type="match status" value="1"/>
</dbReference>